<sequence length="201" mass="22436">MGTAKPSVLPLILLITFIFMSHTQSSVAEARPLSIIPPQQRYAKIFATLGIVCKCCDGSGNECTSTWTEPCSKLQCLPWKLSKNKERQSVETEGQRNKRDSRGGAINLKRLPHDANKRLMRSCKDDRGNIVISPYSKTQPDPTGRNAGTATGHLSENREHIDHAATHSGQSQRLNLPHGRMDPLISRRQRLGSCPHHYLQF</sequence>
<evidence type="ECO:0000313" key="4">
    <source>
        <dbReference type="Proteomes" id="UP001428341"/>
    </source>
</evidence>
<evidence type="ECO:0000256" key="2">
    <source>
        <dbReference type="SAM" id="SignalP"/>
    </source>
</evidence>
<dbReference type="PANTHER" id="PTHR37078:SF6">
    <property type="entry name" value="NODULE CYSTEINE-RICH (NCR) SECRETED PEPTIDE"/>
    <property type="match status" value="1"/>
</dbReference>
<feature type="compositionally biased region" description="Polar residues" evidence="1">
    <location>
        <begin position="135"/>
        <end position="152"/>
    </location>
</feature>
<keyword evidence="4" id="KW-1185">Reference proteome</keyword>
<feature type="region of interest" description="Disordered" evidence="1">
    <location>
        <begin position="85"/>
        <end position="111"/>
    </location>
</feature>
<feature type="signal peptide" evidence="2">
    <location>
        <begin position="1"/>
        <end position="25"/>
    </location>
</feature>
<dbReference type="PANTHER" id="PTHR37078">
    <property type="entry name" value="NODULE CYSTEINE-RICH (NCR) SECRETED PEPTIDE"/>
    <property type="match status" value="1"/>
</dbReference>
<feature type="region of interest" description="Disordered" evidence="1">
    <location>
        <begin position="130"/>
        <end position="152"/>
    </location>
</feature>
<evidence type="ECO:0000313" key="3">
    <source>
        <dbReference type="EMBL" id="KAK9193384.1"/>
    </source>
</evidence>
<organism evidence="3 4">
    <name type="scientific">Citrus x changshan-huyou</name>
    <dbReference type="NCBI Taxonomy" id="2935761"/>
    <lineage>
        <taxon>Eukaryota</taxon>
        <taxon>Viridiplantae</taxon>
        <taxon>Streptophyta</taxon>
        <taxon>Embryophyta</taxon>
        <taxon>Tracheophyta</taxon>
        <taxon>Spermatophyta</taxon>
        <taxon>Magnoliopsida</taxon>
        <taxon>eudicotyledons</taxon>
        <taxon>Gunneridae</taxon>
        <taxon>Pentapetalae</taxon>
        <taxon>rosids</taxon>
        <taxon>malvids</taxon>
        <taxon>Sapindales</taxon>
        <taxon>Rutaceae</taxon>
        <taxon>Aurantioideae</taxon>
        <taxon>Citrus</taxon>
    </lineage>
</organism>
<dbReference type="EMBL" id="JBCGBO010000006">
    <property type="protein sequence ID" value="KAK9193384.1"/>
    <property type="molecule type" value="Genomic_DNA"/>
</dbReference>
<protein>
    <submittedName>
        <fullName evidence="3">Uncharacterized protein</fullName>
    </submittedName>
</protein>
<name>A0AAP0M4F3_9ROSI</name>
<evidence type="ECO:0000256" key="1">
    <source>
        <dbReference type="SAM" id="MobiDB-lite"/>
    </source>
</evidence>
<keyword evidence="2" id="KW-0732">Signal</keyword>
<comment type="caution">
    <text evidence="3">The sequence shown here is derived from an EMBL/GenBank/DDBJ whole genome shotgun (WGS) entry which is preliminary data.</text>
</comment>
<accession>A0AAP0M4F3</accession>
<proteinExistence type="predicted"/>
<gene>
    <name evidence="3" type="ORF">WN944_004081</name>
</gene>
<feature type="compositionally biased region" description="Basic and acidic residues" evidence="1">
    <location>
        <begin position="85"/>
        <end position="102"/>
    </location>
</feature>
<dbReference type="AlphaFoldDB" id="A0AAP0M4F3"/>
<dbReference type="Proteomes" id="UP001428341">
    <property type="component" value="Unassembled WGS sequence"/>
</dbReference>
<feature type="chain" id="PRO_5042892926" evidence="2">
    <location>
        <begin position="26"/>
        <end position="201"/>
    </location>
</feature>
<reference evidence="3 4" key="1">
    <citation type="submission" date="2024-05" db="EMBL/GenBank/DDBJ databases">
        <title>Haplotype-resolved chromosome-level genome assembly of Huyou (Citrus changshanensis).</title>
        <authorList>
            <person name="Miao C."/>
            <person name="Chen W."/>
            <person name="Wu Y."/>
            <person name="Wang L."/>
            <person name="Zhao S."/>
            <person name="Grierson D."/>
            <person name="Xu C."/>
            <person name="Chen K."/>
        </authorList>
    </citation>
    <scope>NUCLEOTIDE SEQUENCE [LARGE SCALE GENOMIC DNA]</scope>
    <source>
        <strain evidence="3">01-14</strain>
        <tissue evidence="3">Leaf</tissue>
    </source>
</reference>